<protein>
    <recommendedName>
        <fullName evidence="4">Threonyl/alanyl tRNA synthetase SAD domain-containing protein</fullName>
    </recommendedName>
</protein>
<dbReference type="Pfam" id="PF07973">
    <property type="entry name" value="tRNA_SAD"/>
    <property type="match status" value="1"/>
</dbReference>
<evidence type="ECO:0000313" key="5">
    <source>
        <dbReference type="EMBL" id="UOP04180.1"/>
    </source>
</evidence>
<dbReference type="Gene3D" id="3.30.980.10">
    <property type="entry name" value="Threonyl-trna Synthetase, Chain A, domain 2"/>
    <property type="match status" value="1"/>
</dbReference>
<dbReference type="KEGG" id="ckh:LVJ77_06940"/>
<dbReference type="PANTHER" id="PTHR43462:SF2">
    <property type="entry name" value="THREONYL AND ALANYL TRNA SYNTHETASE SECOND ADDITIONAL DOMAIN-CONTAINING PROTEIN"/>
    <property type="match status" value="1"/>
</dbReference>
<sequence>MGVKKQNGTIVHFLPEAIPMGIVTMRVDRQIRYRHSRLHSAGHLIGHVLETAGRLKAIKAHHWPDEAKVTFDNPDGISVTADAVQTWFDEAVARQLPRHVAYRGDVRLIGFGTDWAYPCGGTHVAHTGELAGVRIEAVSVRKGQLSVRYHD</sequence>
<feature type="domain" description="Threonyl/alanyl tRNA synthetase SAD" evidence="4">
    <location>
        <begin position="106"/>
        <end position="136"/>
    </location>
</feature>
<dbReference type="SUPFAM" id="SSF55186">
    <property type="entry name" value="ThrRS/AlaRS common domain"/>
    <property type="match status" value="1"/>
</dbReference>
<evidence type="ECO:0000259" key="4">
    <source>
        <dbReference type="Pfam" id="PF07973"/>
    </source>
</evidence>
<accession>A0A8T9MQK0</accession>
<proteinExistence type="predicted"/>
<reference evidence="5" key="1">
    <citation type="journal article" date="2022" name="Res Sq">
        <title>Evolution of multicellular longitudinally dividing oral cavity symbionts (Neisseriaceae).</title>
        <authorList>
            <person name="Nyongesa S."/>
            <person name="Weber P."/>
            <person name="Bernet E."/>
            <person name="Pullido F."/>
            <person name="Nieckarz M."/>
            <person name="Delaby M."/>
            <person name="Nieves C."/>
            <person name="Viehboeck T."/>
            <person name="Krause N."/>
            <person name="Rivera-Millot A."/>
            <person name="Nakamura A."/>
            <person name="Vischer N."/>
            <person name="VanNieuwenhze M."/>
            <person name="Brun Y."/>
            <person name="Cava F."/>
            <person name="Bulgheresi S."/>
            <person name="Veyrier F."/>
        </authorList>
    </citation>
    <scope>NUCLEOTIDE SEQUENCE</scope>
    <source>
        <strain evidence="5">17694</strain>
    </source>
</reference>
<reference evidence="5" key="2">
    <citation type="submission" date="2024-09" db="EMBL/GenBank/DDBJ databases">
        <authorList>
            <person name="Veyrier F.J."/>
        </authorList>
    </citation>
    <scope>NUCLEOTIDE SEQUENCE</scope>
    <source>
        <strain evidence="5">17694</strain>
    </source>
</reference>
<dbReference type="GO" id="GO:0005524">
    <property type="term" value="F:ATP binding"/>
    <property type="evidence" value="ECO:0007669"/>
    <property type="project" value="InterPro"/>
</dbReference>
<dbReference type="InterPro" id="IPR012947">
    <property type="entry name" value="tRNA_SAD"/>
</dbReference>
<dbReference type="GO" id="GO:0043039">
    <property type="term" value="P:tRNA aminoacylation"/>
    <property type="evidence" value="ECO:0007669"/>
    <property type="project" value="InterPro"/>
</dbReference>
<keyword evidence="2" id="KW-0479">Metal-binding</keyword>
<name>A0A8T9MQK0_9NEIS</name>
<organism evidence="5 6">
    <name type="scientific">Conchiformibius kuhniae</name>
    <dbReference type="NCBI Taxonomy" id="211502"/>
    <lineage>
        <taxon>Bacteria</taxon>
        <taxon>Pseudomonadati</taxon>
        <taxon>Pseudomonadota</taxon>
        <taxon>Betaproteobacteria</taxon>
        <taxon>Neisseriales</taxon>
        <taxon>Neisseriaceae</taxon>
        <taxon>Conchiformibius</taxon>
    </lineage>
</organism>
<dbReference type="RefSeq" id="WP_376986218.1">
    <property type="nucleotide sequence ID" value="NZ_CP091521.1"/>
</dbReference>
<dbReference type="PANTHER" id="PTHR43462">
    <property type="entry name" value="ALANYL-TRNA EDITING PROTEIN"/>
    <property type="match status" value="1"/>
</dbReference>
<evidence type="ECO:0000256" key="3">
    <source>
        <dbReference type="ARBA" id="ARBA00022833"/>
    </source>
</evidence>
<keyword evidence="6" id="KW-1185">Reference proteome</keyword>
<dbReference type="Proteomes" id="UP000831534">
    <property type="component" value="Chromosome"/>
</dbReference>
<keyword evidence="3" id="KW-0862">Zinc</keyword>
<evidence type="ECO:0000256" key="2">
    <source>
        <dbReference type="ARBA" id="ARBA00022723"/>
    </source>
</evidence>
<dbReference type="EMBL" id="CP091521">
    <property type="protein sequence ID" value="UOP04180.1"/>
    <property type="molecule type" value="Genomic_DNA"/>
</dbReference>
<dbReference type="InterPro" id="IPR018163">
    <property type="entry name" value="Thr/Ala-tRNA-synth_IIc_edit"/>
</dbReference>
<dbReference type="AlphaFoldDB" id="A0A8T9MQK0"/>
<evidence type="ECO:0000313" key="6">
    <source>
        <dbReference type="Proteomes" id="UP000831534"/>
    </source>
</evidence>
<dbReference type="GO" id="GO:0004812">
    <property type="term" value="F:aminoacyl-tRNA ligase activity"/>
    <property type="evidence" value="ECO:0007669"/>
    <property type="project" value="InterPro"/>
</dbReference>
<evidence type="ECO:0000256" key="1">
    <source>
        <dbReference type="ARBA" id="ARBA00001947"/>
    </source>
</evidence>
<comment type="cofactor">
    <cofactor evidence="1">
        <name>Zn(2+)</name>
        <dbReference type="ChEBI" id="CHEBI:29105"/>
    </cofactor>
</comment>
<gene>
    <name evidence="5" type="ORF">LVJ77_06940</name>
</gene>
<dbReference type="GO" id="GO:0046872">
    <property type="term" value="F:metal ion binding"/>
    <property type="evidence" value="ECO:0007669"/>
    <property type="project" value="UniProtKB-KW"/>
</dbReference>
<dbReference type="InterPro" id="IPR051335">
    <property type="entry name" value="Alanyl-tRNA_Editing_Enzymes"/>
</dbReference>